<protein>
    <submittedName>
        <fullName evidence="1">Uncharacterized protein</fullName>
    </submittedName>
</protein>
<gene>
    <name evidence="1" type="ORF">FHP89_00595</name>
</gene>
<proteinExistence type="predicted"/>
<sequence>MRYATQFRGLSGRYSAPSRGVRALYEGAIRRHFLGEIMAVDRGLCRLEGFAFVYDAKLTVFLKRPERRFTIVDLGDSGYVVNVIDSCVDIDAVTYQYLSNIGLVATDGKSFVLNINEFAAKG</sequence>
<name>A0A557RNW6_9RHOO</name>
<comment type="caution">
    <text evidence="1">The sequence shown here is derived from an EMBL/GenBank/DDBJ whole genome shotgun (WGS) entry which is preliminary data.</text>
</comment>
<dbReference type="EMBL" id="VMNI01000001">
    <property type="protein sequence ID" value="TVO79743.1"/>
    <property type="molecule type" value="Genomic_DNA"/>
</dbReference>
<evidence type="ECO:0000313" key="1">
    <source>
        <dbReference type="EMBL" id="TVO79743.1"/>
    </source>
</evidence>
<dbReference type="Proteomes" id="UP000318349">
    <property type="component" value="Unassembled WGS sequence"/>
</dbReference>
<reference evidence="1 2" key="1">
    <citation type="submission" date="2019-07" db="EMBL/GenBank/DDBJ databases">
        <title>The pathways for chlorine oxyanion respiration interact through the shared metabolite chlorate.</title>
        <authorList>
            <person name="Barnum T.P."/>
            <person name="Cheng Y."/>
            <person name="Hill K.A."/>
            <person name="Lucas L.N."/>
            <person name="Carlson H.K."/>
            <person name="Coates J.D."/>
        </authorList>
    </citation>
    <scope>NUCLEOTIDE SEQUENCE [LARGE SCALE GENOMIC DNA]</scope>
    <source>
        <strain evidence="1 2">SFB-1</strain>
    </source>
</reference>
<organism evidence="1 2">
    <name type="scientific">Denitromonas halophila</name>
    <dbReference type="NCBI Taxonomy" id="1629404"/>
    <lineage>
        <taxon>Bacteria</taxon>
        <taxon>Pseudomonadati</taxon>
        <taxon>Pseudomonadota</taxon>
        <taxon>Betaproteobacteria</taxon>
        <taxon>Rhodocyclales</taxon>
        <taxon>Zoogloeaceae</taxon>
        <taxon>Denitromonas</taxon>
    </lineage>
</organism>
<dbReference type="AlphaFoldDB" id="A0A557RNW6"/>
<evidence type="ECO:0000313" key="2">
    <source>
        <dbReference type="Proteomes" id="UP000318349"/>
    </source>
</evidence>
<accession>A0A557RNW6</accession>